<keyword evidence="2" id="KW-1185">Reference proteome</keyword>
<name>A0ACB8G590_9SAUR</name>
<comment type="caution">
    <text evidence="1">The sequence shown here is derived from an EMBL/GenBank/DDBJ whole genome shotgun (WGS) entry which is preliminary data.</text>
</comment>
<dbReference type="Proteomes" id="UP000827872">
    <property type="component" value="Linkage Group LG02"/>
</dbReference>
<reference evidence="1" key="1">
    <citation type="submission" date="2021-08" db="EMBL/GenBank/DDBJ databases">
        <title>The first chromosome-level gecko genome reveals the dynamic sex chromosomes of Neotropical dwarf geckos (Sphaerodactylidae: Sphaerodactylus).</title>
        <authorList>
            <person name="Pinto B.J."/>
            <person name="Keating S.E."/>
            <person name="Gamble T."/>
        </authorList>
    </citation>
    <scope>NUCLEOTIDE SEQUENCE</scope>
    <source>
        <strain evidence="1">TG3544</strain>
    </source>
</reference>
<evidence type="ECO:0000313" key="2">
    <source>
        <dbReference type="Proteomes" id="UP000827872"/>
    </source>
</evidence>
<accession>A0ACB8G590</accession>
<gene>
    <name evidence="1" type="ORF">K3G42_030268</name>
</gene>
<sequence length="108" mass="11709">MMELEEKGNIGPEFGEAQRHRRIDSWKVLSLWQRLRCPKLPENGSKLVSAALAILFGSLLQSGFGNCEGSIAVLPTILYLIIGVLRETARKLPGGQAVLDCSCIIAGS</sequence>
<proteinExistence type="predicted"/>
<organism evidence="1 2">
    <name type="scientific">Sphaerodactylus townsendi</name>
    <dbReference type="NCBI Taxonomy" id="933632"/>
    <lineage>
        <taxon>Eukaryota</taxon>
        <taxon>Metazoa</taxon>
        <taxon>Chordata</taxon>
        <taxon>Craniata</taxon>
        <taxon>Vertebrata</taxon>
        <taxon>Euteleostomi</taxon>
        <taxon>Lepidosauria</taxon>
        <taxon>Squamata</taxon>
        <taxon>Bifurcata</taxon>
        <taxon>Gekkota</taxon>
        <taxon>Sphaerodactylidae</taxon>
        <taxon>Sphaerodactylus</taxon>
    </lineage>
</organism>
<dbReference type="EMBL" id="CM037615">
    <property type="protein sequence ID" value="KAH8014573.1"/>
    <property type="molecule type" value="Genomic_DNA"/>
</dbReference>
<evidence type="ECO:0000313" key="1">
    <source>
        <dbReference type="EMBL" id="KAH8014573.1"/>
    </source>
</evidence>
<protein>
    <submittedName>
        <fullName evidence="1">Uncharacterized protein</fullName>
    </submittedName>
</protein>